<dbReference type="PANTHER" id="PTHR44846">
    <property type="entry name" value="MANNOSYL-D-GLYCERATE TRANSPORT/METABOLISM SYSTEM REPRESSOR MNGR-RELATED"/>
    <property type="match status" value="1"/>
</dbReference>
<dbReference type="SUPFAM" id="SSF64288">
    <property type="entry name" value="Chorismate lyase-like"/>
    <property type="match status" value="1"/>
</dbReference>
<gene>
    <name evidence="5" type="ORF">SAMN05421684_7686</name>
</gene>
<reference evidence="6" key="1">
    <citation type="submission" date="2016-10" db="EMBL/GenBank/DDBJ databases">
        <authorList>
            <person name="Varghese N."/>
            <person name="Submissions S."/>
        </authorList>
    </citation>
    <scope>NUCLEOTIDE SEQUENCE [LARGE SCALE GENOMIC DNA]</scope>
    <source>
        <strain evidence="6">DSM 44718</strain>
    </source>
</reference>
<evidence type="ECO:0000313" key="6">
    <source>
        <dbReference type="Proteomes" id="UP000199632"/>
    </source>
</evidence>
<evidence type="ECO:0000256" key="1">
    <source>
        <dbReference type="ARBA" id="ARBA00023015"/>
    </source>
</evidence>
<dbReference type="GO" id="GO:0003677">
    <property type="term" value="F:DNA binding"/>
    <property type="evidence" value="ECO:0007669"/>
    <property type="project" value="UniProtKB-KW"/>
</dbReference>
<dbReference type="OrthoDB" id="3194402at2"/>
<dbReference type="InterPro" id="IPR036388">
    <property type="entry name" value="WH-like_DNA-bd_sf"/>
</dbReference>
<evidence type="ECO:0000256" key="2">
    <source>
        <dbReference type="ARBA" id="ARBA00023125"/>
    </source>
</evidence>
<keyword evidence="1" id="KW-0805">Transcription regulation</keyword>
<evidence type="ECO:0000313" key="5">
    <source>
        <dbReference type="EMBL" id="SDZ64187.1"/>
    </source>
</evidence>
<dbReference type="GO" id="GO:0003700">
    <property type="term" value="F:DNA-binding transcription factor activity"/>
    <property type="evidence" value="ECO:0007669"/>
    <property type="project" value="InterPro"/>
</dbReference>
<dbReference type="Pfam" id="PF07702">
    <property type="entry name" value="UTRA"/>
    <property type="match status" value="1"/>
</dbReference>
<dbReference type="InterPro" id="IPR028978">
    <property type="entry name" value="Chorismate_lyase_/UTRA_dom_sf"/>
</dbReference>
<dbReference type="InterPro" id="IPR050679">
    <property type="entry name" value="Bact_HTH_transcr_reg"/>
</dbReference>
<dbReference type="Gene3D" id="3.40.1410.10">
    <property type="entry name" value="Chorismate lyase-like"/>
    <property type="match status" value="1"/>
</dbReference>
<organism evidence="5 6">
    <name type="scientific">Asanoa ishikariensis</name>
    <dbReference type="NCBI Taxonomy" id="137265"/>
    <lineage>
        <taxon>Bacteria</taxon>
        <taxon>Bacillati</taxon>
        <taxon>Actinomycetota</taxon>
        <taxon>Actinomycetes</taxon>
        <taxon>Micromonosporales</taxon>
        <taxon>Micromonosporaceae</taxon>
        <taxon>Asanoa</taxon>
    </lineage>
</organism>
<proteinExistence type="predicted"/>
<sequence>MDGIASLITIDRFSPVPLYFQVATSLEDLIESGKLPAGSRLDTEVALADRLGLSRPTMRQAIAHLVDKGLVVRKRGVGTQVVHSAVRRKVELTSLNDDLRRAQRSPRTEVLAFSVAPAPEHIAVALHLEPGADVITTQRLRYAEDEPLALMHNYLPAAVAPGLTPEQLGEHGLYQVLRTHGVQLRIADQTIGARRATAAEARLLGEGRGAPLLTMQRTAYDHAGRAIEYGSHVYRADRYSFEVSLVAR</sequence>
<feature type="domain" description="HTH gntR-type" evidence="4">
    <location>
        <begin position="16"/>
        <end position="84"/>
    </location>
</feature>
<dbReference type="EMBL" id="FNQB01000005">
    <property type="protein sequence ID" value="SDZ64187.1"/>
    <property type="molecule type" value="Genomic_DNA"/>
</dbReference>
<evidence type="ECO:0000256" key="3">
    <source>
        <dbReference type="ARBA" id="ARBA00023163"/>
    </source>
</evidence>
<dbReference type="GO" id="GO:0045892">
    <property type="term" value="P:negative regulation of DNA-templated transcription"/>
    <property type="evidence" value="ECO:0007669"/>
    <property type="project" value="TreeGrafter"/>
</dbReference>
<keyword evidence="6" id="KW-1185">Reference proteome</keyword>
<dbReference type="AlphaFoldDB" id="A0A1H3UPA7"/>
<dbReference type="PROSITE" id="PS50949">
    <property type="entry name" value="HTH_GNTR"/>
    <property type="match status" value="1"/>
</dbReference>
<dbReference type="InterPro" id="IPR000524">
    <property type="entry name" value="Tscrpt_reg_HTH_GntR"/>
</dbReference>
<dbReference type="CDD" id="cd07377">
    <property type="entry name" value="WHTH_GntR"/>
    <property type="match status" value="1"/>
</dbReference>
<dbReference type="PANTHER" id="PTHR44846:SF17">
    <property type="entry name" value="GNTR-FAMILY TRANSCRIPTIONAL REGULATOR"/>
    <property type="match status" value="1"/>
</dbReference>
<keyword evidence="2" id="KW-0238">DNA-binding</keyword>
<keyword evidence="3" id="KW-0804">Transcription</keyword>
<dbReference type="SMART" id="SM00345">
    <property type="entry name" value="HTH_GNTR"/>
    <property type="match status" value="1"/>
</dbReference>
<dbReference type="InterPro" id="IPR011663">
    <property type="entry name" value="UTRA"/>
</dbReference>
<dbReference type="Pfam" id="PF00392">
    <property type="entry name" value="GntR"/>
    <property type="match status" value="1"/>
</dbReference>
<dbReference type="SMART" id="SM00866">
    <property type="entry name" value="UTRA"/>
    <property type="match status" value="1"/>
</dbReference>
<dbReference type="Proteomes" id="UP000199632">
    <property type="component" value="Unassembled WGS sequence"/>
</dbReference>
<name>A0A1H3UPA7_9ACTN</name>
<dbReference type="PRINTS" id="PR00035">
    <property type="entry name" value="HTHGNTR"/>
</dbReference>
<protein>
    <submittedName>
        <fullName evidence="5">Transcriptional regulator, GntR family</fullName>
    </submittedName>
</protein>
<dbReference type="SUPFAM" id="SSF46785">
    <property type="entry name" value="Winged helix' DNA-binding domain"/>
    <property type="match status" value="1"/>
</dbReference>
<dbReference type="InterPro" id="IPR036390">
    <property type="entry name" value="WH_DNA-bd_sf"/>
</dbReference>
<dbReference type="Gene3D" id="1.10.10.10">
    <property type="entry name" value="Winged helix-like DNA-binding domain superfamily/Winged helix DNA-binding domain"/>
    <property type="match status" value="1"/>
</dbReference>
<accession>A0A1H3UPA7</accession>
<dbReference type="STRING" id="137265.SAMN05421684_7686"/>
<evidence type="ECO:0000259" key="4">
    <source>
        <dbReference type="PROSITE" id="PS50949"/>
    </source>
</evidence>